<accession>A0A8J7UXX3</accession>
<dbReference type="InterPro" id="IPR027417">
    <property type="entry name" value="P-loop_NTPase"/>
</dbReference>
<dbReference type="InterPro" id="IPR003593">
    <property type="entry name" value="AAA+_ATPase"/>
</dbReference>
<dbReference type="AlphaFoldDB" id="A0A8J7UXX3"/>
<keyword evidence="3 9" id="KW-0378">Hydrolase</keyword>
<evidence type="ECO:0000256" key="8">
    <source>
        <dbReference type="ARBA" id="ARBA00023163"/>
    </source>
</evidence>
<evidence type="ECO:0000256" key="2">
    <source>
        <dbReference type="ARBA" id="ARBA00022741"/>
    </source>
</evidence>
<name>A0A8J7UXX3_9BACT</name>
<feature type="binding site" evidence="9">
    <location>
        <position position="407"/>
    </location>
    <ligand>
        <name>ATP</name>
        <dbReference type="ChEBI" id="CHEBI:30616"/>
    </ligand>
</feature>
<evidence type="ECO:0000256" key="5">
    <source>
        <dbReference type="ARBA" id="ARBA00022840"/>
    </source>
</evidence>
<dbReference type="CDD" id="cd04459">
    <property type="entry name" value="Rho_CSD"/>
    <property type="match status" value="1"/>
</dbReference>
<feature type="compositionally biased region" description="Basic and acidic residues" evidence="12">
    <location>
        <begin position="213"/>
        <end position="224"/>
    </location>
</feature>
<dbReference type="SUPFAM" id="SSF52540">
    <property type="entry name" value="P-loop containing nucleoside triphosphate hydrolases"/>
    <property type="match status" value="1"/>
</dbReference>
<dbReference type="SMART" id="SM00959">
    <property type="entry name" value="Rho_N"/>
    <property type="match status" value="1"/>
</dbReference>
<dbReference type="InterPro" id="IPR011129">
    <property type="entry name" value="CSD"/>
</dbReference>
<dbReference type="GO" id="GO:0005829">
    <property type="term" value="C:cytosol"/>
    <property type="evidence" value="ECO:0007669"/>
    <property type="project" value="UniProtKB-ARBA"/>
</dbReference>
<keyword evidence="2 9" id="KW-0547">Nucleotide-binding</keyword>
<sequence length="613" mass="68532">MDQLEEKTLKELQEIARNAGLKPVTGLRKQTLIDRLREHARQQAQTLISFDGDDGDDAASSKTDENDQSTRKDDSQSSREEREQSESPPTGLYRKKDLSKYKKPAQGAGSSQKAKKSSSGQASDKSPGHSAESPESKSARTAGSGEAAGKAEKQQKQAKEKSDLHKEAQKDPRKDSRKESRKPDRPEKSEKESAGKKDRAAQSGQDLIPSKSDNNKKKNVHEVLPESDAATLEERLKEIEPKLGGYLINEGTLEILPDGYGFLRSVNYHYSASPDDIYVSPSQIKRFCLKQGDSVIGIIRPPKIGERYFALLRVDGVNGRIPADMDSRKDFDELLPVYPDSRYVLEYNRTEYTTRLVDLFSPIGKGQRGVIVAQPKTGKTTILRNIANAVSTNNPDTKIIILLIDERPEEVTEMERNVVDAEVIASTFDQRPENHIGLAEIVFEKAKRMVESGHDVLVLMDSITRLARAYNICSNTGRTMSGGVDAEALKKPRKLFSSARNIEDGGSLTIVATALVDTGSRMDDVIFEEFKGTGNMELVLDRRLSERRIFPSIDVFKSGTRREDLLVEEAEREKVVLLRRYLTTMTPHEAMEFLLDKIKGTRDNKEFLLSMNQ</sequence>
<dbReference type="InterPro" id="IPR036361">
    <property type="entry name" value="SAP_dom_sf"/>
</dbReference>
<evidence type="ECO:0000256" key="4">
    <source>
        <dbReference type="ARBA" id="ARBA00022806"/>
    </source>
</evidence>
<dbReference type="EMBL" id="JAFIDN010000014">
    <property type="protein sequence ID" value="MBP3193809.1"/>
    <property type="molecule type" value="Genomic_DNA"/>
</dbReference>
<dbReference type="InterPro" id="IPR004665">
    <property type="entry name" value="Term_rho"/>
</dbReference>
<protein>
    <recommendedName>
        <fullName evidence="9 10">Transcription termination factor Rho</fullName>
        <ecNumber evidence="9 10">3.6.4.-</ecNumber>
    </recommendedName>
    <alternativeName>
        <fullName evidence="9">ATP-dependent helicase Rho</fullName>
    </alternativeName>
</protein>
<dbReference type="EC" id="3.6.4.-" evidence="9 10"/>
<feature type="binding site" evidence="9">
    <location>
        <begin position="364"/>
        <end position="369"/>
    </location>
    <ligand>
        <name>ATP</name>
        <dbReference type="ChEBI" id="CHEBI:30616"/>
    </ligand>
</feature>
<comment type="caution">
    <text evidence="9">Lacks conserved residue(s) required for the propagation of feature annotation.</text>
</comment>
<dbReference type="Pfam" id="PF00006">
    <property type="entry name" value="ATP-synt_ab"/>
    <property type="match status" value="1"/>
</dbReference>
<dbReference type="GO" id="GO:0004386">
    <property type="term" value="F:helicase activity"/>
    <property type="evidence" value="ECO:0007669"/>
    <property type="project" value="UniProtKB-UniRule"/>
</dbReference>
<evidence type="ECO:0000256" key="10">
    <source>
        <dbReference type="NCBIfam" id="TIGR00767"/>
    </source>
</evidence>
<dbReference type="Pfam" id="PF07498">
    <property type="entry name" value="Rho_N"/>
    <property type="match status" value="1"/>
</dbReference>
<evidence type="ECO:0000256" key="3">
    <source>
        <dbReference type="ARBA" id="ARBA00022801"/>
    </source>
</evidence>
<dbReference type="HAMAP" id="MF_01884">
    <property type="entry name" value="Rho"/>
    <property type="match status" value="1"/>
</dbReference>
<evidence type="ECO:0000259" key="13">
    <source>
        <dbReference type="PROSITE" id="PS51856"/>
    </source>
</evidence>
<keyword evidence="1 9" id="KW-0806">Transcription termination</keyword>
<dbReference type="GO" id="GO:0008186">
    <property type="term" value="F:ATP-dependent activity, acting on RNA"/>
    <property type="evidence" value="ECO:0007669"/>
    <property type="project" value="UniProtKB-UniRule"/>
</dbReference>
<feature type="binding site" evidence="9">
    <location>
        <begin position="376"/>
        <end position="381"/>
    </location>
    <ligand>
        <name>ATP</name>
        <dbReference type="ChEBI" id="CHEBI:30616"/>
    </ligand>
</feature>
<dbReference type="SMART" id="SM00357">
    <property type="entry name" value="CSP"/>
    <property type="match status" value="1"/>
</dbReference>
<evidence type="ECO:0000313" key="15">
    <source>
        <dbReference type="Proteomes" id="UP000673975"/>
    </source>
</evidence>
<proteinExistence type="inferred from homology"/>
<evidence type="ECO:0000256" key="12">
    <source>
        <dbReference type="SAM" id="MobiDB-lite"/>
    </source>
</evidence>
<feature type="region of interest" description="Disordered" evidence="12">
    <location>
        <begin position="44"/>
        <end position="226"/>
    </location>
</feature>
<dbReference type="GO" id="GO:0003723">
    <property type="term" value="F:RNA binding"/>
    <property type="evidence" value="ECO:0007669"/>
    <property type="project" value="UniProtKB-UniRule"/>
</dbReference>
<dbReference type="InterPro" id="IPR041703">
    <property type="entry name" value="Rho_factor_ATP-bd"/>
</dbReference>
<dbReference type="GO" id="GO:0006353">
    <property type="term" value="P:DNA-templated transcription termination"/>
    <property type="evidence" value="ECO:0007669"/>
    <property type="project" value="UniProtKB-UniRule"/>
</dbReference>
<dbReference type="RefSeq" id="WP_210513266.1">
    <property type="nucleotide sequence ID" value="NZ_JAFIDN010000014.1"/>
</dbReference>
<dbReference type="CDD" id="cd01128">
    <property type="entry name" value="rho_factor_C"/>
    <property type="match status" value="1"/>
</dbReference>
<dbReference type="InterPro" id="IPR012340">
    <property type="entry name" value="NA-bd_OB-fold"/>
</dbReference>
<feature type="compositionally biased region" description="Basic and acidic residues" evidence="12">
    <location>
        <begin position="149"/>
        <end position="200"/>
    </location>
</feature>
<organism evidence="14 15">
    <name type="scientific">Natronogracilivirga saccharolytica</name>
    <dbReference type="NCBI Taxonomy" id="2812953"/>
    <lineage>
        <taxon>Bacteria</taxon>
        <taxon>Pseudomonadati</taxon>
        <taxon>Balneolota</taxon>
        <taxon>Balneolia</taxon>
        <taxon>Balneolales</taxon>
        <taxon>Cyclonatronaceae</taxon>
        <taxon>Natronogracilivirga</taxon>
    </lineage>
</organism>
<dbReference type="GO" id="GO:0016787">
    <property type="term" value="F:hydrolase activity"/>
    <property type="evidence" value="ECO:0007669"/>
    <property type="project" value="UniProtKB-KW"/>
</dbReference>
<evidence type="ECO:0000256" key="1">
    <source>
        <dbReference type="ARBA" id="ARBA00022472"/>
    </source>
</evidence>
<dbReference type="SMART" id="SM00382">
    <property type="entry name" value="AAA"/>
    <property type="match status" value="1"/>
</dbReference>
<dbReference type="InterPro" id="IPR011112">
    <property type="entry name" value="Rho-like_N"/>
</dbReference>
<dbReference type="InterPro" id="IPR011113">
    <property type="entry name" value="Rho_RNA-bd"/>
</dbReference>
<comment type="caution">
    <text evidence="14">The sequence shown here is derived from an EMBL/GenBank/DDBJ whole genome shotgun (WGS) entry which is preliminary data.</text>
</comment>
<dbReference type="PROSITE" id="PS51856">
    <property type="entry name" value="RHO_RNA_BD"/>
    <property type="match status" value="1"/>
</dbReference>
<evidence type="ECO:0000313" key="14">
    <source>
        <dbReference type="EMBL" id="MBP3193809.1"/>
    </source>
</evidence>
<dbReference type="Pfam" id="PF07497">
    <property type="entry name" value="Rho_RNA_bind"/>
    <property type="match status" value="1"/>
</dbReference>
<keyword evidence="4 9" id="KW-0347">Helicase</keyword>
<keyword evidence="15" id="KW-1185">Reference proteome</keyword>
<comment type="subunit">
    <text evidence="9">Homohexamer. The homohexamer assembles into an open ring structure.</text>
</comment>
<feature type="domain" description="Rho RNA-BD" evidence="13">
    <location>
        <begin position="246"/>
        <end position="321"/>
    </location>
</feature>
<dbReference type="PANTHER" id="PTHR46425">
    <property type="entry name" value="TRANSCRIPTION TERMINATION FACTOR RHO"/>
    <property type="match status" value="1"/>
</dbReference>
<gene>
    <name evidence="9 14" type="primary">rho</name>
    <name evidence="14" type="ORF">NATSA_14120</name>
</gene>
<evidence type="ECO:0000256" key="6">
    <source>
        <dbReference type="ARBA" id="ARBA00022884"/>
    </source>
</evidence>
<dbReference type="Gene3D" id="2.40.50.140">
    <property type="entry name" value="Nucleic acid-binding proteins"/>
    <property type="match status" value="1"/>
</dbReference>
<evidence type="ECO:0000256" key="11">
    <source>
        <dbReference type="PROSITE-ProRule" id="PRU01203"/>
    </source>
</evidence>
<feature type="compositionally biased region" description="Low complexity" evidence="12">
    <location>
        <begin position="105"/>
        <end position="125"/>
    </location>
</feature>
<dbReference type="Gene3D" id="1.10.720.30">
    <property type="entry name" value="SAP domain"/>
    <property type="match status" value="1"/>
</dbReference>
<dbReference type="InterPro" id="IPR000194">
    <property type="entry name" value="ATPase_F1/V1/A1_a/bsu_nucl-bd"/>
</dbReference>
<evidence type="ECO:0000256" key="9">
    <source>
        <dbReference type="HAMAP-Rule" id="MF_01884"/>
    </source>
</evidence>
<dbReference type="NCBIfam" id="TIGR00767">
    <property type="entry name" value="rho"/>
    <property type="match status" value="1"/>
</dbReference>
<reference evidence="14" key="1">
    <citation type="submission" date="2021-02" db="EMBL/GenBank/DDBJ databases">
        <title>Natronogracilivirga saccharolytica gen. nov. sp. nov. a new anaerobic, haloalkiliphilic carbohydrate-fermenting bacterium from soda lake and proposing of Cyclonatronumiaceae fam. nov. in the phylum Balneolaeota.</title>
        <authorList>
            <person name="Zhilina T.N."/>
            <person name="Sorokin D.Y."/>
            <person name="Zavarzina D.G."/>
            <person name="Toshchakov S.V."/>
            <person name="Kublanov I.V."/>
        </authorList>
    </citation>
    <scope>NUCLEOTIDE SEQUENCE</scope>
    <source>
        <strain evidence="14">Z-1702</strain>
    </source>
</reference>
<keyword evidence="5 9" id="KW-0067">ATP-binding</keyword>
<evidence type="ECO:0000256" key="7">
    <source>
        <dbReference type="ARBA" id="ARBA00023015"/>
    </source>
</evidence>
<dbReference type="Proteomes" id="UP000673975">
    <property type="component" value="Unassembled WGS sequence"/>
</dbReference>
<dbReference type="SUPFAM" id="SSF50249">
    <property type="entry name" value="Nucleic acid-binding proteins"/>
    <property type="match status" value="1"/>
</dbReference>
<keyword evidence="6 9" id="KW-0694">RNA-binding</keyword>
<dbReference type="SUPFAM" id="SSF68912">
    <property type="entry name" value="Rho N-terminal domain-like"/>
    <property type="match status" value="1"/>
</dbReference>
<dbReference type="NCBIfam" id="NF006886">
    <property type="entry name" value="PRK09376.1"/>
    <property type="match status" value="1"/>
</dbReference>
<keyword evidence="7 9" id="KW-0805">Transcription regulation</keyword>
<comment type="function">
    <text evidence="9">Facilitates transcription termination by a mechanism that involves Rho binding to the nascent RNA, activation of Rho's RNA-dependent ATPase activity, and release of the mRNA from the DNA template.</text>
</comment>
<feature type="compositionally biased region" description="Basic and acidic residues" evidence="12">
    <location>
        <begin position="62"/>
        <end position="85"/>
    </location>
</feature>
<dbReference type="InterPro" id="IPR036269">
    <property type="entry name" value="Rho_N_sf"/>
</dbReference>
<dbReference type="GO" id="GO:0005524">
    <property type="term" value="F:ATP binding"/>
    <property type="evidence" value="ECO:0007669"/>
    <property type="project" value="UniProtKB-UniRule"/>
</dbReference>
<comment type="similarity">
    <text evidence="9 11">Belongs to the Rho family.</text>
</comment>
<keyword evidence="8 9" id="KW-0804">Transcription</keyword>
<dbReference type="PANTHER" id="PTHR46425:SF1">
    <property type="entry name" value="TRANSCRIPTION TERMINATION FACTOR RHO"/>
    <property type="match status" value="1"/>
</dbReference>
<dbReference type="Gene3D" id="3.40.50.300">
    <property type="entry name" value="P-loop containing nucleotide triphosphate hydrolases"/>
    <property type="match status" value="1"/>
</dbReference>